<dbReference type="AlphaFoldDB" id="A0A7Y9X2Y8"/>
<dbReference type="Proteomes" id="UP000523545">
    <property type="component" value="Unassembled WGS sequence"/>
</dbReference>
<gene>
    <name evidence="1" type="ORF">HNR22_003701</name>
</gene>
<dbReference type="RefSeq" id="WP_179781396.1">
    <property type="nucleotide sequence ID" value="NZ_JACCHK010000001.1"/>
</dbReference>
<comment type="caution">
    <text evidence="1">The sequence shown here is derived from an EMBL/GenBank/DDBJ whole genome shotgun (WGS) entry which is preliminary data.</text>
</comment>
<protein>
    <submittedName>
        <fullName evidence="1">Uncharacterized protein</fullName>
    </submittedName>
</protein>
<evidence type="ECO:0000313" key="1">
    <source>
        <dbReference type="EMBL" id="NYH43974.1"/>
    </source>
</evidence>
<keyword evidence="2" id="KW-1185">Reference proteome</keyword>
<dbReference type="EMBL" id="JACCHK010000001">
    <property type="protein sequence ID" value="NYH43974.1"/>
    <property type="molecule type" value="Genomic_DNA"/>
</dbReference>
<accession>A0A7Y9X2Y8</accession>
<reference evidence="1 2" key="1">
    <citation type="submission" date="2020-07" db="EMBL/GenBank/DDBJ databases">
        <title>Sequencing the genomes of 1000 actinobacteria strains.</title>
        <authorList>
            <person name="Klenk H.-P."/>
        </authorList>
    </citation>
    <scope>NUCLEOTIDE SEQUENCE [LARGE SCALE GENOMIC DNA]</scope>
    <source>
        <strain evidence="1 2">DSM 45876</strain>
    </source>
</reference>
<proteinExistence type="predicted"/>
<name>A0A7Y9X2Y8_9ACTN</name>
<organism evidence="1 2">
    <name type="scientific">Micromonospora jinlongensis</name>
    <dbReference type="NCBI Taxonomy" id="1287877"/>
    <lineage>
        <taxon>Bacteria</taxon>
        <taxon>Bacillati</taxon>
        <taxon>Actinomycetota</taxon>
        <taxon>Actinomycetes</taxon>
        <taxon>Micromonosporales</taxon>
        <taxon>Micromonosporaceae</taxon>
        <taxon>Micromonospora</taxon>
    </lineage>
</organism>
<sequence length="231" mass="26143">MTGPWVAPELLAALPVPWRLADPVERGKATRELLPGPQQRAEAIQALETSLAYLVDVRDRYGDETDWGLPKAFFDDYWFILYARLKQSMPTLADVTPERVRDWAEASLDAEDVFGATWTTPPDEVVDSIGRSWVFFIVQGATESLVRWLRGVGPEHLDDSERARVVDLLKEATPRLQWRLTIITIPTILDLGGTDQKSYFDRLANEQGLHEKTRAEAESVSSFIDRAHEPI</sequence>
<evidence type="ECO:0000313" key="2">
    <source>
        <dbReference type="Proteomes" id="UP000523545"/>
    </source>
</evidence>